<evidence type="ECO:0000313" key="3">
    <source>
        <dbReference type="Proteomes" id="UP001153620"/>
    </source>
</evidence>
<keyword evidence="1" id="KW-0812">Transmembrane</keyword>
<feature type="transmembrane region" description="Helical" evidence="1">
    <location>
        <begin position="136"/>
        <end position="154"/>
    </location>
</feature>
<organism evidence="2 3">
    <name type="scientific">Chironomus riparius</name>
    <dbReference type="NCBI Taxonomy" id="315576"/>
    <lineage>
        <taxon>Eukaryota</taxon>
        <taxon>Metazoa</taxon>
        <taxon>Ecdysozoa</taxon>
        <taxon>Arthropoda</taxon>
        <taxon>Hexapoda</taxon>
        <taxon>Insecta</taxon>
        <taxon>Pterygota</taxon>
        <taxon>Neoptera</taxon>
        <taxon>Endopterygota</taxon>
        <taxon>Diptera</taxon>
        <taxon>Nematocera</taxon>
        <taxon>Chironomoidea</taxon>
        <taxon>Chironomidae</taxon>
        <taxon>Chironominae</taxon>
        <taxon>Chironomus</taxon>
    </lineage>
</organism>
<feature type="transmembrane region" description="Helical" evidence="1">
    <location>
        <begin position="77"/>
        <end position="98"/>
    </location>
</feature>
<feature type="transmembrane region" description="Helical" evidence="1">
    <location>
        <begin position="20"/>
        <end position="43"/>
    </location>
</feature>
<accession>A0A9P0ITF8</accession>
<proteinExistence type="predicted"/>
<reference evidence="2" key="1">
    <citation type="submission" date="2022-01" db="EMBL/GenBank/DDBJ databases">
        <authorList>
            <person name="King R."/>
        </authorList>
    </citation>
    <scope>NUCLEOTIDE SEQUENCE</scope>
</reference>
<keyword evidence="1" id="KW-0472">Membrane</keyword>
<protein>
    <submittedName>
        <fullName evidence="2">Uncharacterized protein</fullName>
    </submittedName>
</protein>
<reference evidence="2" key="2">
    <citation type="submission" date="2022-10" db="EMBL/GenBank/DDBJ databases">
        <authorList>
            <consortium name="ENA_rothamsted_submissions"/>
            <consortium name="culmorum"/>
            <person name="King R."/>
        </authorList>
    </citation>
    <scope>NUCLEOTIDE SEQUENCE</scope>
</reference>
<feature type="transmembrane region" description="Helical" evidence="1">
    <location>
        <begin position="110"/>
        <end position="130"/>
    </location>
</feature>
<keyword evidence="3" id="KW-1185">Reference proteome</keyword>
<dbReference type="AlphaFoldDB" id="A0A9P0ITF8"/>
<evidence type="ECO:0000256" key="1">
    <source>
        <dbReference type="SAM" id="Phobius"/>
    </source>
</evidence>
<name>A0A9P0ITF8_9DIPT</name>
<gene>
    <name evidence="2" type="ORF">CHIRRI_LOCUS3779</name>
</gene>
<dbReference type="EMBL" id="OU895877">
    <property type="protein sequence ID" value="CAH1715212.1"/>
    <property type="molecule type" value="Genomic_DNA"/>
</dbReference>
<evidence type="ECO:0000313" key="2">
    <source>
        <dbReference type="EMBL" id="CAH1715212.1"/>
    </source>
</evidence>
<dbReference type="Proteomes" id="UP001153620">
    <property type="component" value="Chromosome 1"/>
</dbReference>
<keyword evidence="1" id="KW-1133">Transmembrane helix</keyword>
<sequence length="184" mass="21377">MIRIEKFLTIFELETGGLFIGYFGLISSSFILIFCIFTLTKIFTEWDTLEESLHTMRMEKDMNLQSPEGMELFKHTLIWGAATMILLQIVCILAFILLIRGTRMRNPKQIKPSVLLFAMFASMSVLGLFARFSPTSIVNFVFNFYIFVVLFSLLKKFQIQQFHGNHIIITHNPNFIPITYQEKA</sequence>